<dbReference type="EMBL" id="MCGE01000007">
    <property type="protein sequence ID" value="ORZ19929.1"/>
    <property type="molecule type" value="Genomic_DNA"/>
</dbReference>
<keyword evidence="1" id="KW-0472">Membrane</keyword>
<evidence type="ECO:0000313" key="2">
    <source>
        <dbReference type="EMBL" id="ORZ19929.1"/>
    </source>
</evidence>
<accession>A0A1X2IPH9</accession>
<gene>
    <name evidence="2" type="ORF">BCR42DRAFT_410818</name>
</gene>
<keyword evidence="1" id="KW-0812">Transmembrane</keyword>
<dbReference type="AlphaFoldDB" id="A0A1X2IPH9"/>
<sequence length="349" mass="39646">MVLYLQKAATSTSALASANLKKYFGSLVRPQQRTNYLQHQRREVTFFRQQQQQHLQHQQLRFTKSIMESQRGSLPLSTCHYRLPKMKAWCGSTLLSPVTITATAPFQLQTKRTFAWWRVPLALMKSSKKQRMMALASLVGGSSLLGFLFGPMSVLVIGGLFGGLAWRIWRQTAKWWQYLPSPSVLNGNNFNTASLYSMIRSQVGQHRAEDNVRNLTIQRIKQWAHTDEGRATLLNDFNVEHVQDLDFLPTHARATYTSVKSSIDTQTSKESTTTQKEVDIQFLIEADQANGSGGCMVDTKAIIDGDTGNITLKNVRLSSPGWILDKYLPLDDQRKKQNYRIIEGEFKDV</sequence>
<dbReference type="OrthoDB" id="672793at2759"/>
<reference evidence="2 3" key="1">
    <citation type="submission" date="2016-07" db="EMBL/GenBank/DDBJ databases">
        <title>Pervasive Adenine N6-methylation of Active Genes in Fungi.</title>
        <authorList>
            <consortium name="DOE Joint Genome Institute"/>
            <person name="Mondo S.J."/>
            <person name="Dannebaum R.O."/>
            <person name="Kuo R.C."/>
            <person name="Labutti K."/>
            <person name="Haridas S."/>
            <person name="Kuo A."/>
            <person name="Salamov A."/>
            <person name="Ahrendt S.R."/>
            <person name="Lipzen A."/>
            <person name="Sullivan W."/>
            <person name="Andreopoulos W.B."/>
            <person name="Clum A."/>
            <person name="Lindquist E."/>
            <person name="Daum C."/>
            <person name="Ramamoorthy G.K."/>
            <person name="Gryganskyi A."/>
            <person name="Culley D."/>
            <person name="Magnuson J.K."/>
            <person name="James T.Y."/>
            <person name="O'Malley M.A."/>
            <person name="Stajich J.E."/>
            <person name="Spatafora J.W."/>
            <person name="Visel A."/>
            <person name="Grigoriev I.V."/>
        </authorList>
    </citation>
    <scope>NUCLEOTIDE SEQUENCE [LARGE SCALE GENOMIC DNA]</scope>
    <source>
        <strain evidence="2 3">NRRL 1336</strain>
    </source>
</reference>
<evidence type="ECO:0000256" key="1">
    <source>
        <dbReference type="SAM" id="Phobius"/>
    </source>
</evidence>
<feature type="transmembrane region" description="Helical" evidence="1">
    <location>
        <begin position="133"/>
        <end position="166"/>
    </location>
</feature>
<comment type="caution">
    <text evidence="2">The sequence shown here is derived from an EMBL/GenBank/DDBJ whole genome shotgun (WGS) entry which is preliminary data.</text>
</comment>
<keyword evidence="1" id="KW-1133">Transmembrane helix</keyword>
<name>A0A1X2IPH9_9FUNG</name>
<organism evidence="2 3">
    <name type="scientific">Absidia repens</name>
    <dbReference type="NCBI Taxonomy" id="90262"/>
    <lineage>
        <taxon>Eukaryota</taxon>
        <taxon>Fungi</taxon>
        <taxon>Fungi incertae sedis</taxon>
        <taxon>Mucoromycota</taxon>
        <taxon>Mucoromycotina</taxon>
        <taxon>Mucoromycetes</taxon>
        <taxon>Mucorales</taxon>
        <taxon>Cunninghamellaceae</taxon>
        <taxon>Absidia</taxon>
    </lineage>
</organism>
<proteinExistence type="predicted"/>
<keyword evidence="3" id="KW-1185">Reference proteome</keyword>
<dbReference type="Proteomes" id="UP000193560">
    <property type="component" value="Unassembled WGS sequence"/>
</dbReference>
<evidence type="ECO:0000313" key="3">
    <source>
        <dbReference type="Proteomes" id="UP000193560"/>
    </source>
</evidence>
<protein>
    <submittedName>
        <fullName evidence="2">Uncharacterized protein</fullName>
    </submittedName>
</protein>